<keyword evidence="4" id="KW-1185">Reference proteome</keyword>
<protein>
    <submittedName>
        <fullName evidence="3">Copia protein</fullName>
    </submittedName>
</protein>
<accession>A0AAE1WBF1</accession>
<keyword evidence="1" id="KW-0472">Membrane</keyword>
<dbReference type="InterPro" id="IPR013103">
    <property type="entry name" value="RVT_2"/>
</dbReference>
<organism evidence="3 4">
    <name type="scientific">Sesamum angolense</name>
    <dbReference type="NCBI Taxonomy" id="2727404"/>
    <lineage>
        <taxon>Eukaryota</taxon>
        <taxon>Viridiplantae</taxon>
        <taxon>Streptophyta</taxon>
        <taxon>Embryophyta</taxon>
        <taxon>Tracheophyta</taxon>
        <taxon>Spermatophyta</taxon>
        <taxon>Magnoliopsida</taxon>
        <taxon>eudicotyledons</taxon>
        <taxon>Gunneridae</taxon>
        <taxon>Pentapetalae</taxon>
        <taxon>asterids</taxon>
        <taxon>lamiids</taxon>
        <taxon>Lamiales</taxon>
        <taxon>Pedaliaceae</taxon>
        <taxon>Sesamum</taxon>
    </lineage>
</organism>
<comment type="caution">
    <text evidence="3">The sequence shown here is derived from an EMBL/GenBank/DDBJ whole genome shotgun (WGS) entry which is preliminary data.</text>
</comment>
<dbReference type="Proteomes" id="UP001289374">
    <property type="component" value="Unassembled WGS sequence"/>
</dbReference>
<feature type="domain" description="Reverse transcriptase Ty1/copia-type" evidence="2">
    <location>
        <begin position="2"/>
        <end position="80"/>
    </location>
</feature>
<name>A0AAE1WBF1_9LAMI</name>
<dbReference type="AlphaFoldDB" id="A0AAE1WBF1"/>
<proteinExistence type="predicted"/>
<keyword evidence="1" id="KW-1133">Transmembrane helix</keyword>
<evidence type="ECO:0000313" key="4">
    <source>
        <dbReference type="Proteomes" id="UP001289374"/>
    </source>
</evidence>
<dbReference type="Pfam" id="PF07727">
    <property type="entry name" value="RVT_2"/>
    <property type="match status" value="1"/>
</dbReference>
<evidence type="ECO:0000259" key="2">
    <source>
        <dbReference type="Pfam" id="PF07727"/>
    </source>
</evidence>
<evidence type="ECO:0000313" key="3">
    <source>
        <dbReference type="EMBL" id="KAK4390251.1"/>
    </source>
</evidence>
<reference evidence="3" key="2">
    <citation type="journal article" date="2024" name="Plant">
        <title>Genomic evolution and insights into agronomic trait innovations of Sesamum species.</title>
        <authorList>
            <person name="Miao H."/>
            <person name="Wang L."/>
            <person name="Qu L."/>
            <person name="Liu H."/>
            <person name="Sun Y."/>
            <person name="Le M."/>
            <person name="Wang Q."/>
            <person name="Wei S."/>
            <person name="Zheng Y."/>
            <person name="Lin W."/>
            <person name="Duan Y."/>
            <person name="Cao H."/>
            <person name="Xiong S."/>
            <person name="Wang X."/>
            <person name="Wei L."/>
            <person name="Li C."/>
            <person name="Ma Q."/>
            <person name="Ju M."/>
            <person name="Zhao R."/>
            <person name="Li G."/>
            <person name="Mu C."/>
            <person name="Tian Q."/>
            <person name="Mei H."/>
            <person name="Zhang T."/>
            <person name="Gao T."/>
            <person name="Zhang H."/>
        </authorList>
    </citation>
    <scope>NUCLEOTIDE SEQUENCE</scope>
    <source>
        <strain evidence="3">K16</strain>
    </source>
</reference>
<gene>
    <name evidence="3" type="ORF">Sango_2088400</name>
</gene>
<feature type="transmembrane region" description="Helical" evidence="1">
    <location>
        <begin position="20"/>
        <end position="39"/>
    </location>
</feature>
<reference evidence="3" key="1">
    <citation type="submission" date="2020-06" db="EMBL/GenBank/DDBJ databases">
        <authorList>
            <person name="Li T."/>
            <person name="Hu X."/>
            <person name="Zhang T."/>
            <person name="Song X."/>
            <person name="Zhang H."/>
            <person name="Dai N."/>
            <person name="Sheng W."/>
            <person name="Hou X."/>
            <person name="Wei L."/>
        </authorList>
    </citation>
    <scope>NUCLEOTIDE SEQUENCE</scope>
    <source>
        <strain evidence="3">K16</strain>
        <tissue evidence="3">Leaf</tissue>
    </source>
</reference>
<dbReference type="EMBL" id="JACGWL010000012">
    <property type="protein sequence ID" value="KAK4390251.1"/>
    <property type="molecule type" value="Genomic_DNA"/>
</dbReference>
<evidence type="ECO:0000256" key="1">
    <source>
        <dbReference type="SAM" id="Phobius"/>
    </source>
</evidence>
<keyword evidence="1" id="KW-0812">Transmembrane</keyword>
<sequence>MAKSFKHKERIDYFDTYSPVARLTTIRVLIALASVYNLLIHQMDVKTTFLDDELEKKIYMDKPERFVAHCNVHKVCKLLSLSVDLNKHPDSDMKSLTKLFLHLASP</sequence>